<name>A0A8S2F9R1_9BILA</name>
<evidence type="ECO:0000256" key="1">
    <source>
        <dbReference type="SAM" id="MobiDB-lite"/>
    </source>
</evidence>
<proteinExistence type="predicted"/>
<protein>
    <submittedName>
        <fullName evidence="2">Uncharacterized protein</fullName>
    </submittedName>
</protein>
<dbReference type="Proteomes" id="UP000677228">
    <property type="component" value="Unassembled WGS sequence"/>
</dbReference>
<comment type="caution">
    <text evidence="2">The sequence shown here is derived from an EMBL/GenBank/DDBJ whole genome shotgun (WGS) entry which is preliminary data.</text>
</comment>
<dbReference type="Proteomes" id="UP000682733">
    <property type="component" value="Unassembled WGS sequence"/>
</dbReference>
<gene>
    <name evidence="2" type="ORF">OVA965_LOCUS32788</name>
    <name evidence="3" type="ORF">TMI583_LOCUS33651</name>
</gene>
<dbReference type="EMBL" id="CAJNOK010025877">
    <property type="protein sequence ID" value="CAF1395497.1"/>
    <property type="molecule type" value="Genomic_DNA"/>
</dbReference>
<evidence type="ECO:0000313" key="2">
    <source>
        <dbReference type="EMBL" id="CAF1395497.1"/>
    </source>
</evidence>
<evidence type="ECO:0000313" key="4">
    <source>
        <dbReference type="Proteomes" id="UP000677228"/>
    </source>
</evidence>
<dbReference type="AlphaFoldDB" id="A0A8S2F9R1"/>
<reference evidence="2" key="1">
    <citation type="submission" date="2021-02" db="EMBL/GenBank/DDBJ databases">
        <authorList>
            <person name="Nowell W R."/>
        </authorList>
    </citation>
    <scope>NUCLEOTIDE SEQUENCE</scope>
</reference>
<organism evidence="2 4">
    <name type="scientific">Didymodactylos carnosus</name>
    <dbReference type="NCBI Taxonomy" id="1234261"/>
    <lineage>
        <taxon>Eukaryota</taxon>
        <taxon>Metazoa</taxon>
        <taxon>Spiralia</taxon>
        <taxon>Gnathifera</taxon>
        <taxon>Rotifera</taxon>
        <taxon>Eurotatoria</taxon>
        <taxon>Bdelloidea</taxon>
        <taxon>Philodinida</taxon>
        <taxon>Philodinidae</taxon>
        <taxon>Didymodactylos</taxon>
    </lineage>
</organism>
<feature type="region of interest" description="Disordered" evidence="1">
    <location>
        <begin position="1"/>
        <end position="26"/>
    </location>
</feature>
<feature type="compositionally biased region" description="Basic and acidic residues" evidence="1">
    <location>
        <begin position="1"/>
        <end position="17"/>
    </location>
</feature>
<sequence length="164" mass="19430">MKFELKNIGKKDQTNTEKDDEDDDDKQMMGKMDITVKHAILAEQLKTILINDGYNTDVIDEYFKRYRNREDLSILKMDQSKAIKQLQGEFKIFNRQYETLTNDWRKAAIATREVILLNTVEQDQAQTMRTHLDNLDKRFQKLKILVPKALRNAVQLYIDRFAID</sequence>
<evidence type="ECO:0000313" key="3">
    <source>
        <dbReference type="EMBL" id="CAF4202895.1"/>
    </source>
</evidence>
<dbReference type="EMBL" id="CAJOBA010047585">
    <property type="protein sequence ID" value="CAF4202895.1"/>
    <property type="molecule type" value="Genomic_DNA"/>
</dbReference>
<accession>A0A8S2F9R1</accession>